<gene>
    <name evidence="2" type="ORF">QN277_027525</name>
</gene>
<dbReference type="GO" id="GO:0003676">
    <property type="term" value="F:nucleic acid binding"/>
    <property type="evidence" value="ECO:0007669"/>
    <property type="project" value="InterPro"/>
</dbReference>
<protein>
    <recommendedName>
        <fullName evidence="1">RNase H type-1 domain-containing protein</fullName>
    </recommendedName>
</protein>
<dbReference type="SUPFAM" id="SSF53098">
    <property type="entry name" value="Ribonuclease H-like"/>
    <property type="match status" value="1"/>
</dbReference>
<dbReference type="GO" id="GO:0004523">
    <property type="term" value="F:RNA-DNA hybrid ribonuclease activity"/>
    <property type="evidence" value="ECO:0007669"/>
    <property type="project" value="InterPro"/>
</dbReference>
<dbReference type="InterPro" id="IPR036397">
    <property type="entry name" value="RNaseH_sf"/>
</dbReference>
<dbReference type="InterPro" id="IPR002156">
    <property type="entry name" value="RNaseH_domain"/>
</dbReference>
<dbReference type="CDD" id="cd06222">
    <property type="entry name" value="RNase_H_like"/>
    <property type="match status" value="1"/>
</dbReference>
<dbReference type="InterPro" id="IPR053151">
    <property type="entry name" value="RNase_H-like"/>
</dbReference>
<evidence type="ECO:0000313" key="3">
    <source>
        <dbReference type="Proteomes" id="UP001293593"/>
    </source>
</evidence>
<reference evidence="2" key="1">
    <citation type="submission" date="2023-10" db="EMBL/GenBank/DDBJ databases">
        <title>Chromosome-level genome of the transformable northern wattle, Acacia crassicarpa.</title>
        <authorList>
            <person name="Massaro I."/>
            <person name="Sinha N.R."/>
            <person name="Poethig S."/>
            <person name="Leichty A.R."/>
        </authorList>
    </citation>
    <scope>NUCLEOTIDE SEQUENCE</scope>
    <source>
        <strain evidence="2">Acra3RX</strain>
        <tissue evidence="2">Leaf</tissue>
    </source>
</reference>
<dbReference type="PANTHER" id="PTHR47723:SF19">
    <property type="entry name" value="POLYNUCLEOTIDYL TRANSFERASE, RIBONUCLEASE H-LIKE SUPERFAMILY PROTEIN"/>
    <property type="match status" value="1"/>
</dbReference>
<feature type="domain" description="RNase H type-1" evidence="1">
    <location>
        <begin position="18"/>
        <end position="136"/>
    </location>
</feature>
<dbReference type="Pfam" id="PF13456">
    <property type="entry name" value="RVT_3"/>
    <property type="match status" value="1"/>
</dbReference>
<evidence type="ECO:0000259" key="1">
    <source>
        <dbReference type="Pfam" id="PF13456"/>
    </source>
</evidence>
<comment type="caution">
    <text evidence="2">The sequence shown here is derived from an EMBL/GenBank/DDBJ whole genome shotgun (WGS) entry which is preliminary data.</text>
</comment>
<dbReference type="PANTHER" id="PTHR47723">
    <property type="entry name" value="OS05G0353850 PROTEIN"/>
    <property type="match status" value="1"/>
</dbReference>
<proteinExistence type="predicted"/>
<name>A0AAE1MJ33_9FABA</name>
<dbReference type="Proteomes" id="UP001293593">
    <property type="component" value="Unassembled WGS sequence"/>
</dbReference>
<keyword evidence="3" id="KW-1185">Reference proteome</keyword>
<sequence length="169" mass="18767">MEEESWTPPPPHSVQIDVDGAVRHQHQAACGGVIRNAQGEWLMEFCKSLGQHSVIEAEIQAIMLGLKMGHQMGLQKVLIYSDSLNAISILMRDCPMDHPLRNIIGETRDLLFNDWNVELHHTSRDNISCADYMAKEGHNVAVEDGVVMTPTIPQGCLHLALRDQGSIHG</sequence>
<evidence type="ECO:0000313" key="2">
    <source>
        <dbReference type="EMBL" id="KAK4266635.1"/>
    </source>
</evidence>
<dbReference type="InterPro" id="IPR044730">
    <property type="entry name" value="RNase_H-like_dom_plant"/>
</dbReference>
<accession>A0AAE1MJ33</accession>
<dbReference type="EMBL" id="JAWXYG010000008">
    <property type="protein sequence ID" value="KAK4266635.1"/>
    <property type="molecule type" value="Genomic_DNA"/>
</dbReference>
<organism evidence="2 3">
    <name type="scientific">Acacia crassicarpa</name>
    <name type="common">northern wattle</name>
    <dbReference type="NCBI Taxonomy" id="499986"/>
    <lineage>
        <taxon>Eukaryota</taxon>
        <taxon>Viridiplantae</taxon>
        <taxon>Streptophyta</taxon>
        <taxon>Embryophyta</taxon>
        <taxon>Tracheophyta</taxon>
        <taxon>Spermatophyta</taxon>
        <taxon>Magnoliopsida</taxon>
        <taxon>eudicotyledons</taxon>
        <taxon>Gunneridae</taxon>
        <taxon>Pentapetalae</taxon>
        <taxon>rosids</taxon>
        <taxon>fabids</taxon>
        <taxon>Fabales</taxon>
        <taxon>Fabaceae</taxon>
        <taxon>Caesalpinioideae</taxon>
        <taxon>mimosoid clade</taxon>
        <taxon>Acacieae</taxon>
        <taxon>Acacia</taxon>
    </lineage>
</organism>
<dbReference type="InterPro" id="IPR012337">
    <property type="entry name" value="RNaseH-like_sf"/>
</dbReference>
<dbReference type="Gene3D" id="3.30.420.10">
    <property type="entry name" value="Ribonuclease H-like superfamily/Ribonuclease H"/>
    <property type="match status" value="1"/>
</dbReference>
<dbReference type="AlphaFoldDB" id="A0AAE1MJ33"/>